<dbReference type="SMART" id="SM00448">
    <property type="entry name" value="REC"/>
    <property type="match status" value="1"/>
</dbReference>
<evidence type="ECO:0000259" key="9">
    <source>
        <dbReference type="PROSITE" id="PS50110"/>
    </source>
</evidence>
<organism evidence="10 11">
    <name type="scientific">Clostridium puniceum</name>
    <dbReference type="NCBI Taxonomy" id="29367"/>
    <lineage>
        <taxon>Bacteria</taxon>
        <taxon>Bacillati</taxon>
        <taxon>Bacillota</taxon>
        <taxon>Clostridia</taxon>
        <taxon>Eubacteriales</taxon>
        <taxon>Clostridiaceae</taxon>
        <taxon>Clostridium</taxon>
    </lineage>
</organism>
<dbReference type="PANTHER" id="PTHR43214">
    <property type="entry name" value="TWO-COMPONENT RESPONSE REGULATOR"/>
    <property type="match status" value="1"/>
</dbReference>
<feature type="domain" description="HTH luxR-type" evidence="8">
    <location>
        <begin position="153"/>
        <end position="218"/>
    </location>
</feature>
<evidence type="ECO:0000313" key="11">
    <source>
        <dbReference type="Proteomes" id="UP000190890"/>
    </source>
</evidence>
<evidence type="ECO:0000256" key="4">
    <source>
        <dbReference type="ARBA" id="ARBA00023125"/>
    </source>
</evidence>
<keyword evidence="3" id="KW-0805">Transcription regulation</keyword>
<name>A0A1S8TAZ3_9CLOT</name>
<keyword evidence="2 7" id="KW-0597">Phosphoprotein</keyword>
<evidence type="ECO:0000256" key="6">
    <source>
        <dbReference type="ARBA" id="ARBA00024867"/>
    </source>
</evidence>
<dbReference type="OrthoDB" id="9779069at2"/>
<dbReference type="InterPro" id="IPR039420">
    <property type="entry name" value="WalR-like"/>
</dbReference>
<dbReference type="RefSeq" id="WP_077848714.1">
    <property type="nucleotide sequence ID" value="NZ_LZZM01000194.1"/>
</dbReference>
<sequence length="222" mass="24910">MINVIVADDQELVREGIKMILGLYEEINILGEAEDGEQLIALLEDLLPDVILMDVRMPIMDGVEATKIIKEKYKNVKIIILTTFNEDEYIFKAIKNGADGYLLNDAGSEYIIKAIKSVYNGAMLLDPEVTAKVIKAFNSITNENQSSYESDTLNHKLDVLTPREMDVAKLIAQGKSNKYICQILFLTEGTVKNYVTRILGKLSLNSRTELALYINQTNLDSL</sequence>
<proteinExistence type="predicted"/>
<protein>
    <recommendedName>
        <fullName evidence="1">Stage 0 sporulation protein A homolog</fullName>
    </recommendedName>
</protein>
<comment type="function">
    <text evidence="6">May play the central regulatory role in sporulation. It may be an element of the effector pathway responsible for the activation of sporulation genes in response to nutritional stress. Spo0A may act in concert with spo0H (a sigma factor) to control the expression of some genes that are critical to the sporulation process.</text>
</comment>
<dbReference type="Proteomes" id="UP000190890">
    <property type="component" value="Unassembled WGS sequence"/>
</dbReference>
<dbReference type="PROSITE" id="PS50043">
    <property type="entry name" value="HTH_LUXR_2"/>
    <property type="match status" value="1"/>
</dbReference>
<evidence type="ECO:0000256" key="7">
    <source>
        <dbReference type="PROSITE-ProRule" id="PRU00169"/>
    </source>
</evidence>
<evidence type="ECO:0000313" key="10">
    <source>
        <dbReference type="EMBL" id="OOM74789.1"/>
    </source>
</evidence>
<dbReference type="SMART" id="SM00421">
    <property type="entry name" value="HTH_LUXR"/>
    <property type="match status" value="1"/>
</dbReference>
<dbReference type="PROSITE" id="PS50110">
    <property type="entry name" value="RESPONSE_REGULATORY"/>
    <property type="match status" value="1"/>
</dbReference>
<dbReference type="GO" id="GO:0006355">
    <property type="term" value="P:regulation of DNA-templated transcription"/>
    <property type="evidence" value="ECO:0007669"/>
    <property type="project" value="InterPro"/>
</dbReference>
<evidence type="ECO:0000256" key="3">
    <source>
        <dbReference type="ARBA" id="ARBA00023015"/>
    </source>
</evidence>
<dbReference type="Pfam" id="PF00072">
    <property type="entry name" value="Response_reg"/>
    <property type="match status" value="1"/>
</dbReference>
<evidence type="ECO:0000259" key="8">
    <source>
        <dbReference type="PROSITE" id="PS50043"/>
    </source>
</evidence>
<dbReference type="InterPro" id="IPR011006">
    <property type="entry name" value="CheY-like_superfamily"/>
</dbReference>
<keyword evidence="11" id="KW-1185">Reference proteome</keyword>
<dbReference type="PANTHER" id="PTHR43214:SF40">
    <property type="entry name" value="TRANSCRIPTIONAL REGULATORY PROTEIN LNRK"/>
    <property type="match status" value="1"/>
</dbReference>
<dbReference type="GO" id="GO:0000160">
    <property type="term" value="P:phosphorelay signal transduction system"/>
    <property type="evidence" value="ECO:0007669"/>
    <property type="project" value="InterPro"/>
</dbReference>
<dbReference type="CDD" id="cd06170">
    <property type="entry name" value="LuxR_C_like"/>
    <property type="match status" value="1"/>
</dbReference>
<dbReference type="Gene3D" id="3.40.50.2300">
    <property type="match status" value="1"/>
</dbReference>
<dbReference type="InterPro" id="IPR000792">
    <property type="entry name" value="Tscrpt_reg_LuxR_C"/>
</dbReference>
<feature type="domain" description="Response regulatory" evidence="9">
    <location>
        <begin position="3"/>
        <end position="119"/>
    </location>
</feature>
<feature type="modified residue" description="4-aspartylphosphate" evidence="7">
    <location>
        <position position="54"/>
    </location>
</feature>
<dbReference type="InterPro" id="IPR001789">
    <property type="entry name" value="Sig_transdc_resp-reg_receiver"/>
</dbReference>
<dbReference type="AlphaFoldDB" id="A0A1S8TAZ3"/>
<dbReference type="GO" id="GO:0003677">
    <property type="term" value="F:DNA binding"/>
    <property type="evidence" value="ECO:0007669"/>
    <property type="project" value="UniProtKB-KW"/>
</dbReference>
<keyword evidence="5" id="KW-0804">Transcription</keyword>
<evidence type="ECO:0000256" key="2">
    <source>
        <dbReference type="ARBA" id="ARBA00022553"/>
    </source>
</evidence>
<keyword evidence="4" id="KW-0238">DNA-binding</keyword>
<dbReference type="PRINTS" id="PR00038">
    <property type="entry name" value="HTHLUXR"/>
</dbReference>
<dbReference type="InterPro" id="IPR016032">
    <property type="entry name" value="Sig_transdc_resp-reg_C-effctor"/>
</dbReference>
<accession>A0A1S8TAZ3</accession>
<evidence type="ECO:0000256" key="5">
    <source>
        <dbReference type="ARBA" id="ARBA00023163"/>
    </source>
</evidence>
<dbReference type="SUPFAM" id="SSF52172">
    <property type="entry name" value="CheY-like"/>
    <property type="match status" value="1"/>
</dbReference>
<dbReference type="InterPro" id="IPR058245">
    <property type="entry name" value="NreC/VraR/RcsB-like_REC"/>
</dbReference>
<dbReference type="STRING" id="29367.CLPUN_37110"/>
<reference evidence="10 11" key="1">
    <citation type="submission" date="2016-05" db="EMBL/GenBank/DDBJ databases">
        <title>Microbial solvent formation.</title>
        <authorList>
            <person name="Poehlein A."/>
            <person name="Montoya Solano J.D."/>
            <person name="Flitsch S."/>
            <person name="Krabben P."/>
            <person name="Duerre P."/>
            <person name="Daniel R."/>
        </authorList>
    </citation>
    <scope>NUCLEOTIDE SEQUENCE [LARGE SCALE GENOMIC DNA]</scope>
    <source>
        <strain evidence="10 11">DSM 2619</strain>
    </source>
</reference>
<dbReference type="EMBL" id="LZZM01000194">
    <property type="protein sequence ID" value="OOM74789.1"/>
    <property type="molecule type" value="Genomic_DNA"/>
</dbReference>
<comment type="caution">
    <text evidence="10">The sequence shown here is derived from an EMBL/GenBank/DDBJ whole genome shotgun (WGS) entry which is preliminary data.</text>
</comment>
<evidence type="ECO:0000256" key="1">
    <source>
        <dbReference type="ARBA" id="ARBA00018672"/>
    </source>
</evidence>
<dbReference type="Pfam" id="PF00196">
    <property type="entry name" value="GerE"/>
    <property type="match status" value="1"/>
</dbReference>
<dbReference type="SUPFAM" id="SSF46894">
    <property type="entry name" value="C-terminal effector domain of the bipartite response regulators"/>
    <property type="match status" value="1"/>
</dbReference>
<gene>
    <name evidence="10" type="primary">degU_3</name>
    <name evidence="10" type="ORF">CLPUN_37110</name>
</gene>
<dbReference type="CDD" id="cd17535">
    <property type="entry name" value="REC_NarL-like"/>
    <property type="match status" value="1"/>
</dbReference>